<dbReference type="PANTHER" id="PTHR30258:SF2">
    <property type="entry name" value="COMG OPERON PROTEIN 1"/>
    <property type="match status" value="1"/>
</dbReference>
<dbReference type="GO" id="GO:0005886">
    <property type="term" value="C:plasma membrane"/>
    <property type="evidence" value="ECO:0007669"/>
    <property type="project" value="TreeGrafter"/>
</dbReference>
<accession>A0A0R2KVT3</accession>
<dbReference type="InterPro" id="IPR001482">
    <property type="entry name" value="T2SS/T4SS_dom"/>
</dbReference>
<dbReference type="SMART" id="SM00382">
    <property type="entry name" value="AAA"/>
    <property type="match status" value="1"/>
</dbReference>
<protein>
    <submittedName>
        <fullName evidence="5">Secretion protein E</fullName>
    </submittedName>
    <submittedName>
        <fullName evidence="6">Type II secretion system protein E</fullName>
    </submittedName>
</protein>
<dbReference type="EMBL" id="BJUD01000040">
    <property type="protein sequence ID" value="GEK29233.1"/>
    <property type="molecule type" value="Genomic_DNA"/>
</dbReference>
<dbReference type="SUPFAM" id="SSF52540">
    <property type="entry name" value="P-loop containing nucleoside triphosphate hydrolases"/>
    <property type="match status" value="1"/>
</dbReference>
<reference evidence="6 7" key="1">
    <citation type="journal article" date="2015" name="Genome Announc.">
        <title>Expanding the biotechnology potential of lactobacilli through comparative genomics of 213 strains and associated genera.</title>
        <authorList>
            <person name="Sun Z."/>
            <person name="Harris H.M."/>
            <person name="McCann A."/>
            <person name="Guo C."/>
            <person name="Argimon S."/>
            <person name="Zhang W."/>
            <person name="Yang X."/>
            <person name="Jeffery I.B."/>
            <person name="Cooney J.C."/>
            <person name="Kagawa T.F."/>
            <person name="Liu W."/>
            <person name="Song Y."/>
            <person name="Salvetti E."/>
            <person name="Wrobel A."/>
            <person name="Rasinkangas P."/>
            <person name="Parkhill J."/>
            <person name="Rea M.C."/>
            <person name="O'Sullivan O."/>
            <person name="Ritari J."/>
            <person name="Douillard F.P."/>
            <person name="Paul Ross R."/>
            <person name="Yang R."/>
            <person name="Briner A.E."/>
            <person name="Felis G.E."/>
            <person name="de Vos W.M."/>
            <person name="Barrangou R."/>
            <person name="Klaenhammer T.R."/>
            <person name="Caufield P.W."/>
            <person name="Cui Y."/>
            <person name="Zhang H."/>
            <person name="O'Toole P.W."/>
        </authorList>
    </citation>
    <scope>NUCLEOTIDE SEQUENCE [LARGE SCALE GENOMIC DNA]</scope>
    <source>
        <strain evidence="6 7">DSM 22696</strain>
    </source>
</reference>
<feature type="domain" description="AAA+ ATPase" evidence="4">
    <location>
        <begin position="133"/>
        <end position="255"/>
    </location>
</feature>
<evidence type="ECO:0000256" key="1">
    <source>
        <dbReference type="ARBA" id="ARBA00006611"/>
    </source>
</evidence>
<dbReference type="Gene3D" id="3.40.50.300">
    <property type="entry name" value="P-loop containing nucleotide triphosphate hydrolases"/>
    <property type="match status" value="1"/>
</dbReference>
<dbReference type="PANTHER" id="PTHR30258">
    <property type="entry name" value="TYPE II SECRETION SYSTEM PROTEIN GSPE-RELATED"/>
    <property type="match status" value="1"/>
</dbReference>
<proteinExistence type="inferred from homology"/>
<evidence type="ECO:0000313" key="5">
    <source>
        <dbReference type="EMBL" id="GEK29233.1"/>
    </source>
</evidence>
<dbReference type="NCBIfam" id="NF041000">
    <property type="entry name" value="ATPase_ComGA"/>
    <property type="match status" value="1"/>
</dbReference>
<evidence type="ECO:0000313" key="7">
    <source>
        <dbReference type="Proteomes" id="UP000051139"/>
    </source>
</evidence>
<dbReference type="GO" id="GO:0016887">
    <property type="term" value="F:ATP hydrolysis activity"/>
    <property type="evidence" value="ECO:0007669"/>
    <property type="project" value="TreeGrafter"/>
</dbReference>
<dbReference type="RefSeq" id="WP_083484018.1">
    <property type="nucleotide sequence ID" value="NZ_BJUD01000040.1"/>
</dbReference>
<dbReference type="STRING" id="348151.IV55_GL000996"/>
<dbReference type="GO" id="GO:0005524">
    <property type="term" value="F:ATP binding"/>
    <property type="evidence" value="ECO:0007669"/>
    <property type="project" value="UniProtKB-KW"/>
</dbReference>
<name>A0A0R2KVT3_9LACO</name>
<dbReference type="PATRIC" id="fig|348151.3.peg.1019"/>
<keyword evidence="3" id="KW-0067">ATP-binding</keyword>
<evidence type="ECO:0000256" key="2">
    <source>
        <dbReference type="ARBA" id="ARBA00022741"/>
    </source>
</evidence>
<dbReference type="Proteomes" id="UP000051139">
    <property type="component" value="Unassembled WGS sequence"/>
</dbReference>
<dbReference type="Gene3D" id="3.30.450.90">
    <property type="match status" value="1"/>
</dbReference>
<comment type="caution">
    <text evidence="6">The sequence shown here is derived from an EMBL/GenBank/DDBJ whole genome shotgun (WGS) entry which is preliminary data.</text>
</comment>
<dbReference type="Proteomes" id="UP000321429">
    <property type="component" value="Unassembled WGS sequence"/>
</dbReference>
<dbReference type="InterPro" id="IPR003593">
    <property type="entry name" value="AAA+_ATPase"/>
</dbReference>
<reference evidence="5 8" key="2">
    <citation type="submission" date="2019-07" db="EMBL/GenBank/DDBJ databases">
        <title>Whole genome shotgun sequence of Lactobacillus siliginis NBRC 101315.</title>
        <authorList>
            <person name="Hosoyama A."/>
            <person name="Uohara A."/>
            <person name="Ohji S."/>
            <person name="Ichikawa N."/>
        </authorList>
    </citation>
    <scope>NUCLEOTIDE SEQUENCE [LARGE SCALE GENOMIC DNA]</scope>
    <source>
        <strain evidence="5 8">NBRC 101315</strain>
    </source>
</reference>
<dbReference type="EMBL" id="JQCB01000022">
    <property type="protein sequence ID" value="KRN93577.1"/>
    <property type="molecule type" value="Genomic_DNA"/>
</dbReference>
<dbReference type="OrthoDB" id="9808272at2"/>
<gene>
    <name evidence="5" type="primary">gspE</name>
    <name evidence="6" type="ORF">IV55_GL000996</name>
    <name evidence="5" type="ORF">LSI01_15440</name>
</gene>
<dbReference type="InterPro" id="IPR047667">
    <property type="entry name" value="ATPase_ComGA"/>
</dbReference>
<dbReference type="AlphaFoldDB" id="A0A0R2KVT3"/>
<evidence type="ECO:0000256" key="3">
    <source>
        <dbReference type="ARBA" id="ARBA00022840"/>
    </source>
</evidence>
<comment type="similarity">
    <text evidence="1">Belongs to the GSP E family.</text>
</comment>
<dbReference type="Pfam" id="PF00437">
    <property type="entry name" value="T2SSE"/>
    <property type="match status" value="1"/>
</dbReference>
<evidence type="ECO:0000313" key="8">
    <source>
        <dbReference type="Proteomes" id="UP000321429"/>
    </source>
</evidence>
<dbReference type="CDD" id="cd01129">
    <property type="entry name" value="PulE-GspE-like"/>
    <property type="match status" value="1"/>
</dbReference>
<dbReference type="InterPro" id="IPR027417">
    <property type="entry name" value="P-loop_NTPase"/>
</dbReference>
<evidence type="ECO:0000259" key="4">
    <source>
        <dbReference type="SMART" id="SM00382"/>
    </source>
</evidence>
<keyword evidence="2" id="KW-0547">Nucleotide-binding</keyword>
<organism evidence="6 7">
    <name type="scientific">Furfurilactobacillus siliginis</name>
    <dbReference type="NCBI Taxonomy" id="348151"/>
    <lineage>
        <taxon>Bacteria</taxon>
        <taxon>Bacillati</taxon>
        <taxon>Bacillota</taxon>
        <taxon>Bacilli</taxon>
        <taxon>Lactobacillales</taxon>
        <taxon>Lactobacillaceae</taxon>
        <taxon>Furfurilactobacillus</taxon>
    </lineage>
</organism>
<keyword evidence="7" id="KW-1185">Reference proteome</keyword>
<evidence type="ECO:0000313" key="6">
    <source>
        <dbReference type="EMBL" id="KRN93577.1"/>
    </source>
</evidence>
<sequence length="329" mass="36105">MQPVERLAATITMAVKKTASDIYLFPRHQGYEVIIHTATGIEKLADLSITQATQVIAYVKYQANMAISDHRRPQVGALSWSVGEQNLHLRLSTVGDFQDHESMVIRIIYPLTQVSHHVRQNRQWPAISALAKQRGLMVLSGPTGAGKTTTIYQLAKELGESAVVLAIEDPVEITEPQFLQLQVNELAGMGYDDLLKLALRHRPDVFIIGEIRDLQTAQVAIRAALSGHLVLTTIHAQSTFGVVTRLRQLGVNDLDLQQALTGVCYQRLVPGTIAPVTIYDWLTNSEVFDQPFVNGGQGQQMSGRWHDALSQAVDAGEIVPVVASQYAAG</sequence>